<protein>
    <recommendedName>
        <fullName evidence="5 15">Cytidine deaminase</fullName>
        <ecNumber evidence="4 15">3.5.4.5</ecNumber>
    </recommendedName>
    <alternativeName>
        <fullName evidence="9 15">Cytidine aminohydrolase</fullName>
    </alternativeName>
</protein>
<dbReference type="InterPro" id="IPR050202">
    <property type="entry name" value="Cyt/Deoxycyt_deaminase"/>
</dbReference>
<evidence type="ECO:0000256" key="14">
    <source>
        <dbReference type="PIRSR" id="PIRSR606262-3"/>
    </source>
</evidence>
<dbReference type="NCBIfam" id="NF004064">
    <property type="entry name" value="PRK05578.1"/>
    <property type="match status" value="1"/>
</dbReference>
<dbReference type="GO" id="GO:0004126">
    <property type="term" value="F:cytidine deaminase activity"/>
    <property type="evidence" value="ECO:0007669"/>
    <property type="project" value="UniProtKB-UniRule"/>
</dbReference>
<dbReference type="Gene3D" id="3.40.140.10">
    <property type="entry name" value="Cytidine Deaminase, domain 2"/>
    <property type="match status" value="1"/>
</dbReference>
<comment type="cofactor">
    <cofactor evidence="1 14 15">
        <name>Zn(2+)</name>
        <dbReference type="ChEBI" id="CHEBI:29105"/>
    </cofactor>
</comment>
<evidence type="ECO:0000256" key="5">
    <source>
        <dbReference type="ARBA" id="ARBA00018266"/>
    </source>
</evidence>
<comment type="catalytic activity">
    <reaction evidence="10 15">
        <text>2'-deoxycytidine + H2O + H(+) = 2'-deoxyuridine + NH4(+)</text>
        <dbReference type="Rhea" id="RHEA:13433"/>
        <dbReference type="ChEBI" id="CHEBI:15377"/>
        <dbReference type="ChEBI" id="CHEBI:15378"/>
        <dbReference type="ChEBI" id="CHEBI:15698"/>
        <dbReference type="ChEBI" id="CHEBI:16450"/>
        <dbReference type="ChEBI" id="CHEBI:28938"/>
        <dbReference type="EC" id="3.5.4.5"/>
    </reaction>
</comment>
<evidence type="ECO:0000256" key="7">
    <source>
        <dbReference type="ARBA" id="ARBA00022801"/>
    </source>
</evidence>
<dbReference type="AlphaFoldDB" id="A0A7C2M8F9"/>
<evidence type="ECO:0000259" key="16">
    <source>
        <dbReference type="PROSITE" id="PS51747"/>
    </source>
</evidence>
<keyword evidence="7 15" id="KW-0378">Hydrolase</keyword>
<evidence type="ECO:0000256" key="4">
    <source>
        <dbReference type="ARBA" id="ARBA00012783"/>
    </source>
</evidence>
<dbReference type="GO" id="GO:0055086">
    <property type="term" value="P:nucleobase-containing small molecule metabolic process"/>
    <property type="evidence" value="ECO:0007669"/>
    <property type="project" value="UniProtKB-ARBA"/>
</dbReference>
<dbReference type="Proteomes" id="UP000885753">
    <property type="component" value="Unassembled WGS sequence"/>
</dbReference>
<dbReference type="SUPFAM" id="SSF53927">
    <property type="entry name" value="Cytidine deaminase-like"/>
    <property type="match status" value="1"/>
</dbReference>
<dbReference type="InterPro" id="IPR016192">
    <property type="entry name" value="APOBEC/CMP_deaminase_Zn-bd"/>
</dbReference>
<evidence type="ECO:0000256" key="6">
    <source>
        <dbReference type="ARBA" id="ARBA00022723"/>
    </source>
</evidence>
<feature type="active site" description="Proton donor" evidence="12">
    <location>
        <position position="75"/>
    </location>
</feature>
<dbReference type="PANTHER" id="PTHR11644">
    <property type="entry name" value="CYTIDINE DEAMINASE"/>
    <property type="match status" value="1"/>
</dbReference>
<gene>
    <name evidence="17" type="primary">cdd</name>
    <name evidence="17" type="ORF">ENO10_03775</name>
</gene>
<evidence type="ECO:0000256" key="13">
    <source>
        <dbReference type="PIRSR" id="PIRSR606262-2"/>
    </source>
</evidence>
<evidence type="ECO:0000256" key="11">
    <source>
        <dbReference type="ARBA" id="ARBA00049558"/>
    </source>
</evidence>
<feature type="domain" description="CMP/dCMP-type deaminase" evidence="16">
    <location>
        <begin position="21"/>
        <end position="149"/>
    </location>
</feature>
<evidence type="ECO:0000313" key="17">
    <source>
        <dbReference type="EMBL" id="HER40319.1"/>
    </source>
</evidence>
<evidence type="ECO:0000256" key="15">
    <source>
        <dbReference type="RuleBase" id="RU364006"/>
    </source>
</evidence>
<dbReference type="InterPro" id="IPR016193">
    <property type="entry name" value="Cytidine_deaminase-like"/>
</dbReference>
<proteinExistence type="inferred from homology"/>
<organism evidence="17">
    <name type="scientific">Salinimicrobium catena</name>
    <dbReference type="NCBI Taxonomy" id="390640"/>
    <lineage>
        <taxon>Bacteria</taxon>
        <taxon>Pseudomonadati</taxon>
        <taxon>Bacteroidota</taxon>
        <taxon>Flavobacteriia</taxon>
        <taxon>Flavobacteriales</taxon>
        <taxon>Flavobacteriaceae</taxon>
        <taxon>Salinimicrobium</taxon>
    </lineage>
</organism>
<dbReference type="GO" id="GO:0072527">
    <property type="term" value="P:pyrimidine-containing compound metabolic process"/>
    <property type="evidence" value="ECO:0007669"/>
    <property type="project" value="UniProtKB-ARBA"/>
</dbReference>
<dbReference type="GO" id="GO:0042802">
    <property type="term" value="F:identical protein binding"/>
    <property type="evidence" value="ECO:0007669"/>
    <property type="project" value="UniProtKB-ARBA"/>
</dbReference>
<dbReference type="EC" id="3.5.4.5" evidence="4 15"/>
<comment type="caution">
    <text evidence="17">The sequence shown here is derived from an EMBL/GenBank/DDBJ whole genome shotgun (WGS) entry which is preliminary data.</text>
</comment>
<dbReference type="GO" id="GO:0005829">
    <property type="term" value="C:cytosol"/>
    <property type="evidence" value="ECO:0007669"/>
    <property type="project" value="TreeGrafter"/>
</dbReference>
<dbReference type="NCBIfam" id="TIGR01354">
    <property type="entry name" value="cyt_deam_tetra"/>
    <property type="match status" value="1"/>
</dbReference>
<reference evidence="17" key="1">
    <citation type="journal article" date="2020" name="mSystems">
        <title>Genome- and Community-Level Interaction Insights into Carbon Utilization and Element Cycling Functions of Hydrothermarchaeota in Hydrothermal Sediment.</title>
        <authorList>
            <person name="Zhou Z."/>
            <person name="Liu Y."/>
            <person name="Xu W."/>
            <person name="Pan J."/>
            <person name="Luo Z.H."/>
            <person name="Li M."/>
        </authorList>
    </citation>
    <scope>NUCLEOTIDE SEQUENCE [LARGE SCALE GENOMIC DNA]</scope>
    <source>
        <strain evidence="17">SpSt-1235</strain>
    </source>
</reference>
<evidence type="ECO:0000256" key="9">
    <source>
        <dbReference type="ARBA" id="ARBA00032005"/>
    </source>
</evidence>
<evidence type="ECO:0000256" key="1">
    <source>
        <dbReference type="ARBA" id="ARBA00001947"/>
    </source>
</evidence>
<accession>A0A7C2M8F9</accession>
<evidence type="ECO:0000256" key="10">
    <source>
        <dbReference type="ARBA" id="ARBA00049252"/>
    </source>
</evidence>
<dbReference type="EMBL" id="DSEE01000279">
    <property type="protein sequence ID" value="HER40319.1"/>
    <property type="molecule type" value="Genomic_DNA"/>
</dbReference>
<dbReference type="PANTHER" id="PTHR11644:SF2">
    <property type="entry name" value="CYTIDINE DEAMINASE"/>
    <property type="match status" value="1"/>
</dbReference>
<dbReference type="Pfam" id="PF00383">
    <property type="entry name" value="dCMP_cyt_deam_1"/>
    <property type="match status" value="1"/>
</dbReference>
<dbReference type="GO" id="GO:0008270">
    <property type="term" value="F:zinc ion binding"/>
    <property type="evidence" value="ECO:0007669"/>
    <property type="project" value="UniProtKB-UniRule"/>
</dbReference>
<dbReference type="InterPro" id="IPR002125">
    <property type="entry name" value="CMP_dCMP_dom"/>
</dbReference>
<comment type="catalytic activity">
    <reaction evidence="11 15">
        <text>cytidine + H2O + H(+) = uridine + NH4(+)</text>
        <dbReference type="Rhea" id="RHEA:16069"/>
        <dbReference type="ChEBI" id="CHEBI:15377"/>
        <dbReference type="ChEBI" id="CHEBI:15378"/>
        <dbReference type="ChEBI" id="CHEBI:16704"/>
        <dbReference type="ChEBI" id="CHEBI:17562"/>
        <dbReference type="ChEBI" id="CHEBI:28938"/>
        <dbReference type="EC" id="3.5.4.5"/>
    </reaction>
</comment>
<keyword evidence="6 14" id="KW-0479">Metal-binding</keyword>
<feature type="binding site" evidence="14">
    <location>
        <position position="73"/>
    </location>
    <ligand>
        <name>Zn(2+)</name>
        <dbReference type="ChEBI" id="CHEBI:29105"/>
        <note>catalytic</note>
    </ligand>
</feature>
<evidence type="ECO:0000256" key="2">
    <source>
        <dbReference type="ARBA" id="ARBA00003949"/>
    </source>
</evidence>
<dbReference type="CDD" id="cd01283">
    <property type="entry name" value="cytidine_deaminase"/>
    <property type="match status" value="1"/>
</dbReference>
<evidence type="ECO:0000256" key="8">
    <source>
        <dbReference type="ARBA" id="ARBA00022833"/>
    </source>
</evidence>
<name>A0A7C2M8F9_9FLAO</name>
<comment type="function">
    <text evidence="2 15">This enzyme scavenges exogenous and endogenous cytidine and 2'-deoxycytidine for UMP synthesis.</text>
</comment>
<feature type="binding site" evidence="14">
    <location>
        <position position="112"/>
    </location>
    <ligand>
        <name>Zn(2+)</name>
        <dbReference type="ChEBI" id="CHEBI:29105"/>
        <note>catalytic</note>
    </ligand>
</feature>
<evidence type="ECO:0000256" key="3">
    <source>
        <dbReference type="ARBA" id="ARBA00006576"/>
    </source>
</evidence>
<sequence length="160" mass="17580">MKKVTISADLDIYDSVEELPKEAQELMQEAIAARENSYSPYSKFKVGAAILLENGEVVTGSNQENASYPAGLCAERTAIFYAGAKYPGMKMQRMALSARSLNHSVETPTPPCGSCRQAIAEYEVKQEQPIEIFFMGEKGKVVKANSVSDLLPLIFDNSYL</sequence>
<feature type="binding site" evidence="14">
    <location>
        <position position="115"/>
    </location>
    <ligand>
        <name>Zn(2+)</name>
        <dbReference type="ChEBI" id="CHEBI:29105"/>
        <note>catalytic</note>
    </ligand>
</feature>
<evidence type="ECO:0000256" key="12">
    <source>
        <dbReference type="PIRSR" id="PIRSR606262-1"/>
    </source>
</evidence>
<keyword evidence="8 14" id="KW-0862">Zinc</keyword>
<feature type="binding site" evidence="13">
    <location>
        <begin position="62"/>
        <end position="68"/>
    </location>
    <ligand>
        <name>substrate</name>
    </ligand>
</feature>
<comment type="similarity">
    <text evidence="3 15">Belongs to the cytidine and deoxycytidylate deaminase family.</text>
</comment>
<dbReference type="InterPro" id="IPR006262">
    <property type="entry name" value="Cyt_deam_tetra"/>
</dbReference>
<dbReference type="PROSITE" id="PS00903">
    <property type="entry name" value="CYT_DCMP_DEAMINASES_1"/>
    <property type="match status" value="1"/>
</dbReference>
<dbReference type="PROSITE" id="PS51747">
    <property type="entry name" value="CYT_DCMP_DEAMINASES_2"/>
    <property type="match status" value="1"/>
</dbReference>